<comment type="caution">
    <text evidence="1">The sequence shown here is derived from an EMBL/GenBank/DDBJ whole genome shotgun (WGS) entry which is preliminary data.</text>
</comment>
<keyword evidence="2" id="KW-1185">Reference proteome</keyword>
<proteinExistence type="predicted"/>
<dbReference type="InterPro" id="IPR014347">
    <property type="entry name" value="Tautomerase/MIF_sf"/>
</dbReference>
<organism evidence="1 2">
    <name type="scientific">Balneatrix alpica</name>
    <dbReference type="NCBI Taxonomy" id="75684"/>
    <lineage>
        <taxon>Bacteria</taxon>
        <taxon>Pseudomonadati</taxon>
        <taxon>Pseudomonadota</taxon>
        <taxon>Gammaproteobacteria</taxon>
        <taxon>Oceanospirillales</taxon>
        <taxon>Balneatrichaceae</taxon>
        <taxon>Balneatrix</taxon>
    </lineage>
</organism>
<dbReference type="EMBL" id="JBHLZN010000001">
    <property type="protein sequence ID" value="MFB9885509.1"/>
    <property type="molecule type" value="Genomic_DNA"/>
</dbReference>
<dbReference type="InterPro" id="IPR015017">
    <property type="entry name" value="DUF1904"/>
</dbReference>
<gene>
    <name evidence="1" type="ORF">ACFFLH_03695</name>
</gene>
<dbReference type="Pfam" id="PF08921">
    <property type="entry name" value="DUF1904"/>
    <property type="match status" value="1"/>
</dbReference>
<dbReference type="Gene3D" id="3.30.429.10">
    <property type="entry name" value="Macrophage Migration Inhibitory Factor"/>
    <property type="match status" value="1"/>
</dbReference>
<evidence type="ECO:0000313" key="1">
    <source>
        <dbReference type="EMBL" id="MFB9885509.1"/>
    </source>
</evidence>
<dbReference type="Proteomes" id="UP001589628">
    <property type="component" value="Unassembled WGS sequence"/>
</dbReference>
<protein>
    <submittedName>
        <fullName evidence="1">DUF1904 domain-containing protein</fullName>
    </submittedName>
</protein>
<name>A0ABV5ZBL7_9GAMM</name>
<evidence type="ECO:0000313" key="2">
    <source>
        <dbReference type="Proteomes" id="UP001589628"/>
    </source>
</evidence>
<accession>A0ABV5ZBL7</accession>
<reference evidence="1 2" key="1">
    <citation type="submission" date="2024-09" db="EMBL/GenBank/DDBJ databases">
        <authorList>
            <person name="Sun Q."/>
            <person name="Mori K."/>
        </authorList>
    </citation>
    <scope>NUCLEOTIDE SEQUENCE [LARGE SCALE GENOMIC DNA]</scope>
    <source>
        <strain evidence="1 2">ATCC 51285</strain>
    </source>
</reference>
<dbReference type="RefSeq" id="WP_027313604.1">
    <property type="nucleotide sequence ID" value="NZ_JBHLZN010000001.1"/>
</dbReference>
<sequence length="109" mass="12331">MPQLRLHGIELDKALAGSTELVDQLTAEVQCPRDYFTMEVVQGTFIQDGQVSAGYPFVEVLWFDRGQQVQDITAKVLTKWVQGMGYPNVDVFFIALQKPAYYENGEHFG</sequence>
<dbReference type="SUPFAM" id="SSF55331">
    <property type="entry name" value="Tautomerase/MIF"/>
    <property type="match status" value="1"/>
</dbReference>